<accession>A0A5D3BNI5</accession>
<evidence type="ECO:0000313" key="3">
    <source>
        <dbReference type="Proteomes" id="UP000321393"/>
    </source>
</evidence>
<dbReference type="Proteomes" id="UP000321393">
    <property type="component" value="Unassembled WGS sequence"/>
</dbReference>
<evidence type="ECO:0000313" key="1">
    <source>
        <dbReference type="EMBL" id="KAA0052050.1"/>
    </source>
</evidence>
<evidence type="ECO:0000313" key="4">
    <source>
        <dbReference type="Proteomes" id="UP000321947"/>
    </source>
</evidence>
<evidence type="ECO:0000313" key="2">
    <source>
        <dbReference type="EMBL" id="TYK00665.1"/>
    </source>
</evidence>
<dbReference type="Proteomes" id="UP000321947">
    <property type="component" value="Unassembled WGS sequence"/>
</dbReference>
<name>A0A5D3BNI5_CUCMM</name>
<dbReference type="EMBL" id="SSTD01016690">
    <property type="protein sequence ID" value="TYK00665.1"/>
    <property type="molecule type" value="Genomic_DNA"/>
</dbReference>
<dbReference type="AlphaFoldDB" id="A0A5D3BNI5"/>
<organism evidence="2 4">
    <name type="scientific">Cucumis melo var. makuwa</name>
    <name type="common">Oriental melon</name>
    <dbReference type="NCBI Taxonomy" id="1194695"/>
    <lineage>
        <taxon>Eukaryota</taxon>
        <taxon>Viridiplantae</taxon>
        <taxon>Streptophyta</taxon>
        <taxon>Embryophyta</taxon>
        <taxon>Tracheophyta</taxon>
        <taxon>Spermatophyta</taxon>
        <taxon>Magnoliopsida</taxon>
        <taxon>eudicotyledons</taxon>
        <taxon>Gunneridae</taxon>
        <taxon>Pentapetalae</taxon>
        <taxon>rosids</taxon>
        <taxon>fabids</taxon>
        <taxon>Cucurbitales</taxon>
        <taxon>Cucurbitaceae</taxon>
        <taxon>Benincaseae</taxon>
        <taxon>Cucumis</taxon>
    </lineage>
</organism>
<reference evidence="3 4" key="1">
    <citation type="submission" date="2019-08" db="EMBL/GenBank/DDBJ databases">
        <title>Draft genome sequences of two oriental melons (Cucumis melo L. var makuwa).</title>
        <authorList>
            <person name="Kwon S.-Y."/>
        </authorList>
    </citation>
    <scope>NUCLEOTIDE SEQUENCE [LARGE SCALE GENOMIC DNA]</scope>
    <source>
        <strain evidence="4">cv. Chang Bougi</strain>
        <strain evidence="3">cv. SW 3</strain>
        <tissue evidence="2">Leaf</tissue>
    </source>
</reference>
<comment type="caution">
    <text evidence="2">The sequence shown here is derived from an EMBL/GenBank/DDBJ whole genome shotgun (WGS) entry which is preliminary data.</text>
</comment>
<proteinExistence type="predicted"/>
<sequence>MTYARQYWVDDRATQKVLVGDSSRRLARRRVRAVPRRYIHSPQSIVELQLQAKLGQAMQQIKEQTRNHEVLVLEVE</sequence>
<gene>
    <name evidence="2" type="ORF">E5676_scaffold1371G00010</name>
    <name evidence="1" type="ORF">E6C27_scaffold578G00130</name>
</gene>
<protein>
    <submittedName>
        <fullName evidence="2">NBS-LRR type resistance protein</fullName>
    </submittedName>
</protein>
<dbReference type="EMBL" id="SSTE01011117">
    <property type="protein sequence ID" value="KAA0052050.1"/>
    <property type="molecule type" value="Genomic_DNA"/>
</dbReference>